<dbReference type="PANTHER" id="PTHR38926:SF74">
    <property type="entry name" value="OS08G0193600 PROTEIN"/>
    <property type="match status" value="1"/>
</dbReference>
<evidence type="ECO:0000259" key="1">
    <source>
        <dbReference type="PROSITE" id="PS50181"/>
    </source>
</evidence>
<dbReference type="Gene3D" id="3.80.10.10">
    <property type="entry name" value="Ribonuclease Inhibitor"/>
    <property type="match status" value="2"/>
</dbReference>
<sequence length="319" mass="36051">MEPPSPASVTTTPETRNWAALPHDILLTIFLKLGPCEIMQGAELVCTTWRRVAVDEPALWRRVDMGTASPWARFAAAGSGAAARAAVARGAGQCEAFSGPCDDGLLLYLAERAPCLRSLHLSSFHGSNEILNLVLMKLPLLEDLEVSPSQSSNTLSDGLFESTCQACPFLKKLTIRFSNVPVRHDYVYGDNLLKETIKGEIPMMSELLSLELFDCYLSSKGLTTILDYCPLLESLHIEGCFYDEMDADLRGKCARVKDLTLPNGSDEDYELDEDYEWDRQFYKMYCESWDYERWATVDNWGMDYHPQYYYLGNELHYDI</sequence>
<dbReference type="PANTHER" id="PTHR38926">
    <property type="entry name" value="F-BOX DOMAIN CONTAINING PROTEIN, EXPRESSED"/>
    <property type="match status" value="1"/>
</dbReference>
<gene>
    <name evidence="2" type="ORF">EJB05_52422</name>
</gene>
<dbReference type="OrthoDB" id="686532at2759"/>
<dbReference type="InterPro" id="IPR032675">
    <property type="entry name" value="LRR_dom_sf"/>
</dbReference>
<dbReference type="Gramene" id="TVU02056">
    <property type="protein sequence ID" value="TVU02056"/>
    <property type="gene ID" value="EJB05_52422"/>
</dbReference>
<keyword evidence="3" id="KW-1185">Reference proteome</keyword>
<reference evidence="2 3" key="1">
    <citation type="journal article" date="2019" name="Sci. Rep.">
        <title>A high-quality genome of Eragrostis curvula grass provides insights into Poaceae evolution and supports new strategies to enhance forage quality.</title>
        <authorList>
            <person name="Carballo J."/>
            <person name="Santos B.A.C.M."/>
            <person name="Zappacosta D."/>
            <person name="Garbus I."/>
            <person name="Selva J.P."/>
            <person name="Gallo C.A."/>
            <person name="Diaz A."/>
            <person name="Albertini E."/>
            <person name="Caccamo M."/>
            <person name="Echenique V."/>
        </authorList>
    </citation>
    <scope>NUCLEOTIDE SEQUENCE [LARGE SCALE GENOMIC DNA]</scope>
    <source>
        <strain evidence="3">cv. Victoria</strain>
        <tissue evidence="2">Leaf</tissue>
    </source>
</reference>
<proteinExistence type="predicted"/>
<evidence type="ECO:0000313" key="3">
    <source>
        <dbReference type="Proteomes" id="UP000324897"/>
    </source>
</evidence>
<dbReference type="EMBL" id="RWGY01000361">
    <property type="protein sequence ID" value="TVU02056.1"/>
    <property type="molecule type" value="Genomic_DNA"/>
</dbReference>
<evidence type="ECO:0000313" key="2">
    <source>
        <dbReference type="EMBL" id="TVU02056.1"/>
    </source>
</evidence>
<dbReference type="InterPro" id="IPR036047">
    <property type="entry name" value="F-box-like_dom_sf"/>
</dbReference>
<dbReference type="Pfam" id="PF12937">
    <property type="entry name" value="F-box-like"/>
    <property type="match status" value="1"/>
</dbReference>
<accession>A0A5J9SST8</accession>
<dbReference type="PROSITE" id="PS50181">
    <property type="entry name" value="FBOX"/>
    <property type="match status" value="1"/>
</dbReference>
<dbReference type="FunFam" id="1.20.1280.50:FF:000037">
    <property type="entry name" value="F-box protein SKIP19"/>
    <property type="match status" value="1"/>
</dbReference>
<feature type="domain" description="F-box" evidence="1">
    <location>
        <begin position="15"/>
        <end position="63"/>
    </location>
</feature>
<dbReference type="AlphaFoldDB" id="A0A5J9SST8"/>
<organism evidence="2 3">
    <name type="scientific">Eragrostis curvula</name>
    <name type="common">weeping love grass</name>
    <dbReference type="NCBI Taxonomy" id="38414"/>
    <lineage>
        <taxon>Eukaryota</taxon>
        <taxon>Viridiplantae</taxon>
        <taxon>Streptophyta</taxon>
        <taxon>Embryophyta</taxon>
        <taxon>Tracheophyta</taxon>
        <taxon>Spermatophyta</taxon>
        <taxon>Magnoliopsida</taxon>
        <taxon>Liliopsida</taxon>
        <taxon>Poales</taxon>
        <taxon>Poaceae</taxon>
        <taxon>PACMAD clade</taxon>
        <taxon>Chloridoideae</taxon>
        <taxon>Eragrostideae</taxon>
        <taxon>Eragrostidinae</taxon>
        <taxon>Eragrostis</taxon>
    </lineage>
</organism>
<comment type="caution">
    <text evidence="2">The sequence shown here is derived from an EMBL/GenBank/DDBJ whole genome shotgun (WGS) entry which is preliminary data.</text>
</comment>
<feature type="non-terminal residue" evidence="2">
    <location>
        <position position="1"/>
    </location>
</feature>
<name>A0A5J9SST8_9POAL</name>
<dbReference type="InterPro" id="IPR001810">
    <property type="entry name" value="F-box_dom"/>
</dbReference>
<protein>
    <recommendedName>
        <fullName evidence="1">F-box domain-containing protein</fullName>
    </recommendedName>
</protein>
<dbReference type="Gene3D" id="1.20.1280.50">
    <property type="match status" value="1"/>
</dbReference>
<dbReference type="SUPFAM" id="SSF52047">
    <property type="entry name" value="RNI-like"/>
    <property type="match status" value="1"/>
</dbReference>
<dbReference type="SUPFAM" id="SSF81383">
    <property type="entry name" value="F-box domain"/>
    <property type="match status" value="1"/>
</dbReference>
<dbReference type="Proteomes" id="UP000324897">
    <property type="component" value="Unassembled WGS sequence"/>
</dbReference>